<dbReference type="InterPro" id="IPR029016">
    <property type="entry name" value="GAF-like_dom_sf"/>
</dbReference>
<dbReference type="PANTHER" id="PTHR30136">
    <property type="entry name" value="HELIX-TURN-HELIX TRANSCRIPTIONAL REGULATOR, ICLR FAMILY"/>
    <property type="match status" value="1"/>
</dbReference>
<evidence type="ECO:0000313" key="7">
    <source>
        <dbReference type="Proteomes" id="UP001555826"/>
    </source>
</evidence>
<dbReference type="EMBL" id="JBFNQN010000014">
    <property type="protein sequence ID" value="MEW9266903.1"/>
    <property type="molecule type" value="Genomic_DNA"/>
</dbReference>
<evidence type="ECO:0000313" key="6">
    <source>
        <dbReference type="EMBL" id="MEW9266903.1"/>
    </source>
</evidence>
<name>A0ABV3PBZ4_9ACTN</name>
<dbReference type="SUPFAM" id="SSF55781">
    <property type="entry name" value="GAF domain-like"/>
    <property type="match status" value="1"/>
</dbReference>
<dbReference type="RefSeq" id="WP_367640036.1">
    <property type="nucleotide sequence ID" value="NZ_JBFNQN010000014.1"/>
</dbReference>
<evidence type="ECO:0000259" key="4">
    <source>
        <dbReference type="PROSITE" id="PS51077"/>
    </source>
</evidence>
<evidence type="ECO:0000256" key="2">
    <source>
        <dbReference type="ARBA" id="ARBA00023125"/>
    </source>
</evidence>
<protein>
    <submittedName>
        <fullName evidence="6">IclR family transcriptional regulator</fullName>
    </submittedName>
</protein>
<dbReference type="InterPro" id="IPR014757">
    <property type="entry name" value="Tscrpt_reg_IclR_C"/>
</dbReference>
<keyword evidence="3" id="KW-0804">Transcription</keyword>
<dbReference type="PANTHER" id="PTHR30136:SF24">
    <property type="entry name" value="HTH-TYPE TRANSCRIPTIONAL REPRESSOR ALLR"/>
    <property type="match status" value="1"/>
</dbReference>
<comment type="caution">
    <text evidence="6">The sequence shown here is derived from an EMBL/GenBank/DDBJ whole genome shotgun (WGS) entry which is preliminary data.</text>
</comment>
<sequence length="262" mass="27699">MSQSLLRALQLLDLVATGTGSLGGLAEATGAHKSTVLRLLRDLEDTGLVHRGPDHRYVLGAHLYRLADLALEHVDVLRTAAPRLRALRDEVGQTVHVAVLDGHGARARATYVDKLEPRDAPVRMASRIGSEALLHCTAVGKVLLAGLSPADRAEVVAALDLARRTGRTIVDPALFLAELQDVADRGWAQDHAENETFVNCVAAPVTGPRGEVLAAVSLSVPDVLLPHEAVLDLVPPLLSATADIARDCGFRPPPQTSGGVPL</sequence>
<evidence type="ECO:0000256" key="1">
    <source>
        <dbReference type="ARBA" id="ARBA00023015"/>
    </source>
</evidence>
<proteinExistence type="predicted"/>
<dbReference type="Proteomes" id="UP001555826">
    <property type="component" value="Unassembled WGS sequence"/>
</dbReference>
<feature type="domain" description="IclR-ED" evidence="5">
    <location>
        <begin position="62"/>
        <end position="250"/>
    </location>
</feature>
<dbReference type="Pfam" id="PF09339">
    <property type="entry name" value="HTH_IclR"/>
    <property type="match status" value="1"/>
</dbReference>
<dbReference type="InterPro" id="IPR005471">
    <property type="entry name" value="Tscrpt_reg_IclR_N"/>
</dbReference>
<keyword evidence="2" id="KW-0238">DNA-binding</keyword>
<dbReference type="PROSITE" id="PS51077">
    <property type="entry name" value="HTH_ICLR"/>
    <property type="match status" value="1"/>
</dbReference>
<dbReference type="Pfam" id="PF01614">
    <property type="entry name" value="IclR_C"/>
    <property type="match status" value="1"/>
</dbReference>
<dbReference type="Gene3D" id="3.30.450.40">
    <property type="match status" value="1"/>
</dbReference>
<evidence type="ECO:0000259" key="5">
    <source>
        <dbReference type="PROSITE" id="PS51078"/>
    </source>
</evidence>
<dbReference type="Gene3D" id="1.10.10.10">
    <property type="entry name" value="Winged helix-like DNA-binding domain superfamily/Winged helix DNA-binding domain"/>
    <property type="match status" value="1"/>
</dbReference>
<accession>A0ABV3PBZ4</accession>
<feature type="domain" description="HTH iclR-type" evidence="4">
    <location>
        <begin position="2"/>
        <end position="61"/>
    </location>
</feature>
<dbReference type="InterPro" id="IPR050707">
    <property type="entry name" value="HTH_MetabolicPath_Reg"/>
</dbReference>
<dbReference type="InterPro" id="IPR036388">
    <property type="entry name" value="WH-like_DNA-bd_sf"/>
</dbReference>
<dbReference type="SUPFAM" id="SSF46785">
    <property type="entry name" value="Winged helix' DNA-binding domain"/>
    <property type="match status" value="1"/>
</dbReference>
<dbReference type="SMART" id="SM00346">
    <property type="entry name" value="HTH_ICLR"/>
    <property type="match status" value="1"/>
</dbReference>
<evidence type="ECO:0000256" key="3">
    <source>
        <dbReference type="ARBA" id="ARBA00023163"/>
    </source>
</evidence>
<organism evidence="6 7">
    <name type="scientific">Kineococcus endophyticus</name>
    <dbReference type="NCBI Taxonomy" id="1181883"/>
    <lineage>
        <taxon>Bacteria</taxon>
        <taxon>Bacillati</taxon>
        <taxon>Actinomycetota</taxon>
        <taxon>Actinomycetes</taxon>
        <taxon>Kineosporiales</taxon>
        <taxon>Kineosporiaceae</taxon>
        <taxon>Kineococcus</taxon>
    </lineage>
</organism>
<keyword evidence="7" id="KW-1185">Reference proteome</keyword>
<dbReference type="InterPro" id="IPR036390">
    <property type="entry name" value="WH_DNA-bd_sf"/>
</dbReference>
<keyword evidence="1" id="KW-0805">Transcription regulation</keyword>
<dbReference type="PROSITE" id="PS51078">
    <property type="entry name" value="ICLR_ED"/>
    <property type="match status" value="1"/>
</dbReference>
<reference evidence="6 7" key="1">
    <citation type="submission" date="2024-07" db="EMBL/GenBank/DDBJ databases">
        <authorList>
            <person name="Thanompreechachai J."/>
            <person name="Duangmal K."/>
        </authorList>
    </citation>
    <scope>NUCLEOTIDE SEQUENCE [LARGE SCALE GENOMIC DNA]</scope>
    <source>
        <strain evidence="6 7">KCTC 19886</strain>
    </source>
</reference>
<gene>
    <name evidence="6" type="ORF">AB1207_19310</name>
</gene>